<reference evidence="1" key="1">
    <citation type="submission" date="2018-11" db="EMBL/GenBank/DDBJ databases">
        <authorList>
            <person name="Grassa J C."/>
        </authorList>
    </citation>
    <scope>NUCLEOTIDE SEQUENCE [LARGE SCALE GENOMIC DNA]</scope>
</reference>
<evidence type="ECO:0008006" key="3">
    <source>
        <dbReference type="Google" id="ProtNLM"/>
    </source>
</evidence>
<dbReference type="PANTHER" id="PTHR33223">
    <property type="entry name" value="CCHC-TYPE DOMAIN-CONTAINING PROTEIN"/>
    <property type="match status" value="1"/>
</dbReference>
<name>A0A803QHZ8_CANSA</name>
<evidence type="ECO:0000313" key="2">
    <source>
        <dbReference type="Proteomes" id="UP000596661"/>
    </source>
</evidence>
<sequence>MRGRDLPKGDTKRLEEKITALTNLVKKQSGALSNSEDEDLEPCVRKIAKALLLENFKMPHIRLYEGKTDSRAHLAKDNKMMQVAHVSDDAKCLCFSLSLTNSMEDWWKGLAPKSIDSWKDLQLAIRKQFITARDISRSWFAYKCSLLWGEMKWKRAETLSVFMAKGVGYPQAPGTSVLALLAPLTLATLAFLSTRLRTPYPPRLAPPPMKGHVATISGGPHLVGSTRNAQKRYLREIIDGEVCALVQPPAQRPKMLNLPVTFTKNDANVCFPHNDPLVIDAHITNKRVSKPYFKVLVDNKSSANNLFKFAFQAIKLTKEFLYELDPRVGIERNLEPMEEAEEVSIYEEDPMRTIRVGRNLQSIWEVVINTVRRNQDVLALSHSDMKGIDRNTIFNALNI</sequence>
<dbReference type="EnsemblPlants" id="evm.model.09.982">
    <property type="protein sequence ID" value="cds.evm.model.09.982"/>
    <property type="gene ID" value="evm.TU.09.982"/>
</dbReference>
<accession>A0A803QHZ8</accession>
<evidence type="ECO:0000313" key="1">
    <source>
        <dbReference type="EnsemblPlants" id="cds.evm.model.09.982"/>
    </source>
</evidence>
<keyword evidence="2" id="KW-1185">Reference proteome</keyword>
<reference evidence="1" key="2">
    <citation type="submission" date="2021-03" db="UniProtKB">
        <authorList>
            <consortium name="EnsemblPlants"/>
        </authorList>
    </citation>
    <scope>IDENTIFICATION</scope>
</reference>
<organism evidence="1 2">
    <name type="scientific">Cannabis sativa</name>
    <name type="common">Hemp</name>
    <name type="synonym">Marijuana</name>
    <dbReference type="NCBI Taxonomy" id="3483"/>
    <lineage>
        <taxon>Eukaryota</taxon>
        <taxon>Viridiplantae</taxon>
        <taxon>Streptophyta</taxon>
        <taxon>Embryophyta</taxon>
        <taxon>Tracheophyta</taxon>
        <taxon>Spermatophyta</taxon>
        <taxon>Magnoliopsida</taxon>
        <taxon>eudicotyledons</taxon>
        <taxon>Gunneridae</taxon>
        <taxon>Pentapetalae</taxon>
        <taxon>rosids</taxon>
        <taxon>fabids</taxon>
        <taxon>Rosales</taxon>
        <taxon>Cannabaceae</taxon>
        <taxon>Cannabis</taxon>
    </lineage>
</organism>
<proteinExistence type="predicted"/>
<dbReference type="PANTHER" id="PTHR33223:SF10">
    <property type="entry name" value="AMINOTRANSFERASE-LIKE PLANT MOBILE DOMAIN-CONTAINING PROTEIN"/>
    <property type="match status" value="1"/>
</dbReference>
<dbReference type="Proteomes" id="UP000596661">
    <property type="component" value="Chromosome 9"/>
</dbReference>
<dbReference type="Gramene" id="evm.model.09.982">
    <property type="protein sequence ID" value="cds.evm.model.09.982"/>
    <property type="gene ID" value="evm.TU.09.982"/>
</dbReference>
<protein>
    <recommendedName>
        <fullName evidence="3">Retrotransposon gag domain-containing protein</fullName>
    </recommendedName>
</protein>
<dbReference type="EMBL" id="UZAU01000742">
    <property type="status" value="NOT_ANNOTATED_CDS"/>
    <property type="molecule type" value="Genomic_DNA"/>
</dbReference>
<dbReference type="AlphaFoldDB" id="A0A803QHZ8"/>